<accession>A0A2T5BZS8</accession>
<dbReference type="OrthoDB" id="5450317at2"/>
<evidence type="ECO:0000256" key="1">
    <source>
        <dbReference type="ARBA" id="ARBA00038310"/>
    </source>
</evidence>
<dbReference type="PANTHER" id="PTHR43569:SF2">
    <property type="entry name" value="AMIDOHYDROLASE-RELATED DOMAIN-CONTAINING PROTEIN"/>
    <property type="match status" value="1"/>
</dbReference>
<comment type="similarity">
    <text evidence="1">Belongs to the metallo-dependent hydrolases superfamily.</text>
</comment>
<sequence length="275" mass="32076">MIIDTHHHFWNFNPVEFDWIDDKMATIRRSFLPHDLAATLKGTEVQAVVTVQARQCVDETDWLLKLAHENELIQGVVGWLPLAAENIDEWLEKYRSNNWLKAVRHVVQGEPDPEFVLGKAFNRGVNLLNRYSLVYDILIFDHQLPNTIRFVDQHPDQQFVLDHLAKPRIREGELEPWASEIRKLAERENVSCKLSGMVTEARYKTWTDAQLEPYLDVVLEAFGPKRLLYGSDWPVCLVATQYADWLSVVKKKLARLTANEQDLILYKNARRVYQL</sequence>
<dbReference type="GO" id="GO:0016787">
    <property type="term" value="F:hydrolase activity"/>
    <property type="evidence" value="ECO:0007669"/>
    <property type="project" value="InterPro"/>
</dbReference>
<reference evidence="3 4" key="1">
    <citation type="submission" date="2018-04" db="EMBL/GenBank/DDBJ databases">
        <title>Genomic Encyclopedia of Archaeal and Bacterial Type Strains, Phase II (KMG-II): from individual species to whole genera.</title>
        <authorList>
            <person name="Goeker M."/>
        </authorList>
    </citation>
    <scope>NUCLEOTIDE SEQUENCE [LARGE SCALE GENOMIC DNA]</scope>
    <source>
        <strain evidence="3 4">DSM 28823</strain>
    </source>
</reference>
<dbReference type="InterPro" id="IPR052350">
    <property type="entry name" value="Metallo-dep_Lactonases"/>
</dbReference>
<feature type="domain" description="Amidohydrolase-related" evidence="2">
    <location>
        <begin position="3"/>
        <end position="275"/>
    </location>
</feature>
<dbReference type="Proteomes" id="UP000243525">
    <property type="component" value="Unassembled WGS sequence"/>
</dbReference>
<evidence type="ECO:0000313" key="3">
    <source>
        <dbReference type="EMBL" id="PTN07788.1"/>
    </source>
</evidence>
<keyword evidence="4" id="KW-1185">Reference proteome</keyword>
<gene>
    <name evidence="3" type="ORF">C8N47_11353</name>
</gene>
<dbReference type="AlphaFoldDB" id="A0A2T5BZS8"/>
<evidence type="ECO:0000313" key="4">
    <source>
        <dbReference type="Proteomes" id="UP000243525"/>
    </source>
</evidence>
<dbReference type="SUPFAM" id="SSF51556">
    <property type="entry name" value="Metallo-dependent hydrolases"/>
    <property type="match status" value="1"/>
</dbReference>
<dbReference type="PANTHER" id="PTHR43569">
    <property type="entry name" value="AMIDOHYDROLASE"/>
    <property type="match status" value="1"/>
</dbReference>
<dbReference type="InterPro" id="IPR032466">
    <property type="entry name" value="Metal_Hydrolase"/>
</dbReference>
<dbReference type="InterPro" id="IPR006680">
    <property type="entry name" value="Amidohydro-rel"/>
</dbReference>
<dbReference type="Gene3D" id="3.20.20.140">
    <property type="entry name" value="Metal-dependent hydrolases"/>
    <property type="match status" value="1"/>
</dbReference>
<name>A0A2T5BZS8_9BACT</name>
<dbReference type="EMBL" id="QAAD01000013">
    <property type="protein sequence ID" value="PTN07788.1"/>
    <property type="molecule type" value="Genomic_DNA"/>
</dbReference>
<proteinExistence type="inferred from homology"/>
<evidence type="ECO:0000259" key="2">
    <source>
        <dbReference type="Pfam" id="PF04909"/>
    </source>
</evidence>
<comment type="caution">
    <text evidence="3">The sequence shown here is derived from an EMBL/GenBank/DDBJ whole genome shotgun (WGS) entry which is preliminary data.</text>
</comment>
<dbReference type="Pfam" id="PF04909">
    <property type="entry name" value="Amidohydro_2"/>
    <property type="match status" value="1"/>
</dbReference>
<protein>
    <submittedName>
        <fullName evidence="3">L-fuconolactonase</fullName>
    </submittedName>
</protein>
<dbReference type="RefSeq" id="WP_107822986.1">
    <property type="nucleotide sequence ID" value="NZ_OY782574.1"/>
</dbReference>
<organism evidence="3 4">
    <name type="scientific">Mangrovibacterium marinum</name>
    <dbReference type="NCBI Taxonomy" id="1639118"/>
    <lineage>
        <taxon>Bacteria</taxon>
        <taxon>Pseudomonadati</taxon>
        <taxon>Bacteroidota</taxon>
        <taxon>Bacteroidia</taxon>
        <taxon>Marinilabiliales</taxon>
        <taxon>Prolixibacteraceae</taxon>
        <taxon>Mangrovibacterium</taxon>
    </lineage>
</organism>